<protein>
    <submittedName>
        <fullName evidence="2">Uncharacterized protein</fullName>
    </submittedName>
</protein>
<name>A0A162B2J4_PSEFL</name>
<gene>
    <name evidence="2" type="ORF">A1D17_03965</name>
</gene>
<evidence type="ECO:0000313" key="2">
    <source>
        <dbReference type="EMBL" id="KZN20706.1"/>
    </source>
</evidence>
<keyword evidence="1" id="KW-1133">Transmembrane helix</keyword>
<keyword evidence="1" id="KW-0472">Membrane</keyword>
<dbReference type="EMBL" id="LUKJ01000002">
    <property type="protein sequence ID" value="KZN20706.1"/>
    <property type="molecule type" value="Genomic_DNA"/>
</dbReference>
<sequence length="113" mass="12022">MSIEITPRPKEQTEGYFSRNASWLKPLLATLLLLVAATTVEKLRQAGSDLSSLPALSQGVVAAIIFAGLATSAAFSVHTDTISARLFRWGSVAVILIGFSVAACTLIFDLISR</sequence>
<dbReference type="Proteomes" id="UP000076489">
    <property type="component" value="Unassembled WGS sequence"/>
</dbReference>
<dbReference type="RefSeq" id="WP_063340753.1">
    <property type="nucleotide sequence ID" value="NZ_LUKJ01000002.1"/>
</dbReference>
<reference evidence="2 3" key="2">
    <citation type="journal article" date="2018" name="Nature">
        <title>Mutant phenotypes for thousands of bacterial genes of unknown function.</title>
        <authorList>
            <person name="Price M.N."/>
            <person name="Wetmore K.M."/>
            <person name="Waters R.J."/>
            <person name="Callaghan M."/>
            <person name="Ray J."/>
            <person name="Liu H."/>
            <person name="Kuehl J.V."/>
            <person name="Melnyk R.A."/>
            <person name="Lamson J.S."/>
            <person name="Suh Y."/>
            <person name="Carlson H.K."/>
            <person name="Esquivel Z."/>
            <person name="Sadeeshkumar H."/>
            <person name="Chakraborty R."/>
            <person name="Zane G.M."/>
            <person name="Rubin B.E."/>
            <person name="Wall J.D."/>
            <person name="Visel A."/>
            <person name="Bristow J."/>
            <person name="Blow M.J."/>
            <person name="Arkin A.P."/>
            <person name="Deutschbauer A.M."/>
        </authorList>
    </citation>
    <scope>NUCLEOTIDE SEQUENCE [LARGE SCALE GENOMIC DNA]</scope>
    <source>
        <strain evidence="2 3">FW300-N1B4</strain>
    </source>
</reference>
<accession>A0A162B2J4</accession>
<reference evidence="3" key="1">
    <citation type="submission" date="2016-03" db="EMBL/GenBank/DDBJ databases">
        <authorList>
            <person name="Ray J."/>
            <person name="Price M."/>
            <person name="Deutschbauer A."/>
        </authorList>
    </citation>
    <scope>NUCLEOTIDE SEQUENCE [LARGE SCALE GENOMIC DNA]</scope>
    <source>
        <strain evidence="3">FW300-N1B4</strain>
    </source>
</reference>
<comment type="caution">
    <text evidence="2">The sequence shown here is derived from an EMBL/GenBank/DDBJ whole genome shotgun (WGS) entry which is preliminary data.</text>
</comment>
<proteinExistence type="predicted"/>
<organism evidence="2 3">
    <name type="scientific">Pseudomonas fluorescens</name>
    <dbReference type="NCBI Taxonomy" id="294"/>
    <lineage>
        <taxon>Bacteria</taxon>
        <taxon>Pseudomonadati</taxon>
        <taxon>Pseudomonadota</taxon>
        <taxon>Gammaproteobacteria</taxon>
        <taxon>Pseudomonadales</taxon>
        <taxon>Pseudomonadaceae</taxon>
        <taxon>Pseudomonas</taxon>
    </lineage>
</organism>
<evidence type="ECO:0000313" key="3">
    <source>
        <dbReference type="Proteomes" id="UP000076489"/>
    </source>
</evidence>
<feature type="transmembrane region" description="Helical" evidence="1">
    <location>
        <begin position="55"/>
        <end position="77"/>
    </location>
</feature>
<keyword evidence="1" id="KW-0812">Transmembrane</keyword>
<feature type="transmembrane region" description="Helical" evidence="1">
    <location>
        <begin position="23"/>
        <end position="43"/>
    </location>
</feature>
<feature type="transmembrane region" description="Helical" evidence="1">
    <location>
        <begin position="89"/>
        <end position="111"/>
    </location>
</feature>
<evidence type="ECO:0000256" key="1">
    <source>
        <dbReference type="SAM" id="Phobius"/>
    </source>
</evidence>
<dbReference type="AlphaFoldDB" id="A0A162B2J4"/>